<reference evidence="3" key="1">
    <citation type="submission" date="2012-07" db="EMBL/GenBank/DDBJ databases">
        <title>Genome of the Chinese tree shrew, a rising model animal genetically related to primates.</title>
        <authorList>
            <person name="Zhang G."/>
            <person name="Fan Y."/>
            <person name="Yao Y."/>
            <person name="Huang Z."/>
        </authorList>
    </citation>
    <scope>NUCLEOTIDE SEQUENCE [LARGE SCALE GENOMIC DNA]</scope>
</reference>
<dbReference type="InParanoid" id="L9LBP4"/>
<reference evidence="3" key="2">
    <citation type="journal article" date="2013" name="Nat. Commun.">
        <title>Genome of the Chinese tree shrew.</title>
        <authorList>
            <person name="Fan Y."/>
            <person name="Huang Z.Y."/>
            <person name="Cao C.C."/>
            <person name="Chen C.S."/>
            <person name="Chen Y.X."/>
            <person name="Fan D.D."/>
            <person name="He J."/>
            <person name="Hou H.L."/>
            <person name="Hu L."/>
            <person name="Hu X.T."/>
            <person name="Jiang X.T."/>
            <person name="Lai R."/>
            <person name="Lang Y.S."/>
            <person name="Liang B."/>
            <person name="Liao S.G."/>
            <person name="Mu D."/>
            <person name="Ma Y.Y."/>
            <person name="Niu Y.Y."/>
            <person name="Sun X.Q."/>
            <person name="Xia J.Q."/>
            <person name="Xiao J."/>
            <person name="Xiong Z.Q."/>
            <person name="Xu L."/>
            <person name="Yang L."/>
            <person name="Zhang Y."/>
            <person name="Zhao W."/>
            <person name="Zhao X.D."/>
            <person name="Zheng Y.T."/>
            <person name="Zhou J.M."/>
            <person name="Zhu Y.B."/>
            <person name="Zhang G.J."/>
            <person name="Wang J."/>
            <person name="Yao Y.G."/>
        </authorList>
    </citation>
    <scope>NUCLEOTIDE SEQUENCE [LARGE SCALE GENOMIC DNA]</scope>
</reference>
<keyword evidence="3" id="KW-1185">Reference proteome</keyword>
<evidence type="ECO:0000313" key="2">
    <source>
        <dbReference type="EMBL" id="ELW72333.1"/>
    </source>
</evidence>
<dbReference type="EMBL" id="KB320425">
    <property type="protein sequence ID" value="ELW72333.1"/>
    <property type="molecule type" value="Genomic_DNA"/>
</dbReference>
<proteinExistence type="predicted"/>
<sequence>MQSGPYGSSVWIDVSEGSDKQIYLAISYPTVSNDWCYQHYLCDRNDNQTFGSGGHPVRRRRQQQRALRGPSGPHIAPTWAPPGPCVAPDWAPPGPCAAGALLCVPLPPRAGMWPPGLRVATGPVRRPGPMCGPRAYTWPPGLRVAAGPGRGPRNCVWLPGLRVAAGPVPAMAAGPARGPWACEWLQACTCAKMKPKTRTKNLQL</sequence>
<feature type="region of interest" description="Disordered" evidence="1">
    <location>
        <begin position="48"/>
        <end position="79"/>
    </location>
</feature>
<gene>
    <name evidence="2" type="ORF">TREES_T100015521</name>
</gene>
<dbReference type="AlphaFoldDB" id="L9LBP4"/>
<accession>L9LBP4</accession>
<evidence type="ECO:0000256" key="1">
    <source>
        <dbReference type="SAM" id="MobiDB-lite"/>
    </source>
</evidence>
<organism evidence="2 3">
    <name type="scientific">Tupaia chinensis</name>
    <name type="common">Chinese tree shrew</name>
    <name type="synonym">Tupaia belangeri chinensis</name>
    <dbReference type="NCBI Taxonomy" id="246437"/>
    <lineage>
        <taxon>Eukaryota</taxon>
        <taxon>Metazoa</taxon>
        <taxon>Chordata</taxon>
        <taxon>Craniata</taxon>
        <taxon>Vertebrata</taxon>
        <taxon>Euteleostomi</taxon>
        <taxon>Mammalia</taxon>
        <taxon>Eutheria</taxon>
        <taxon>Euarchontoglires</taxon>
        <taxon>Scandentia</taxon>
        <taxon>Tupaiidae</taxon>
        <taxon>Tupaia</taxon>
    </lineage>
</organism>
<dbReference type="Proteomes" id="UP000011518">
    <property type="component" value="Unassembled WGS sequence"/>
</dbReference>
<protein>
    <submittedName>
        <fullName evidence="2">Uncharacterized protein</fullName>
    </submittedName>
</protein>
<evidence type="ECO:0000313" key="3">
    <source>
        <dbReference type="Proteomes" id="UP000011518"/>
    </source>
</evidence>
<name>L9LBP4_TUPCH</name>